<evidence type="ECO:0000313" key="5">
    <source>
        <dbReference type="EMBL" id="CAB5021820.1"/>
    </source>
</evidence>
<evidence type="ECO:0000256" key="3">
    <source>
        <dbReference type="ARBA" id="ARBA00023163"/>
    </source>
</evidence>
<accession>A0A6J7QVQ4</accession>
<name>A0A6J7QVQ4_9ZZZZ</name>
<dbReference type="CDD" id="cd07377">
    <property type="entry name" value="WHTH_GntR"/>
    <property type="match status" value="1"/>
</dbReference>
<dbReference type="InterPro" id="IPR011711">
    <property type="entry name" value="GntR_C"/>
</dbReference>
<reference evidence="5" key="1">
    <citation type="submission" date="2020-05" db="EMBL/GenBank/DDBJ databases">
        <authorList>
            <person name="Chiriac C."/>
            <person name="Salcher M."/>
            <person name="Ghai R."/>
            <person name="Kavagutti S V."/>
        </authorList>
    </citation>
    <scope>NUCLEOTIDE SEQUENCE</scope>
</reference>
<dbReference type="InterPro" id="IPR000524">
    <property type="entry name" value="Tscrpt_reg_HTH_GntR"/>
</dbReference>
<dbReference type="Gene3D" id="1.10.10.10">
    <property type="entry name" value="Winged helix-like DNA-binding domain superfamily/Winged helix DNA-binding domain"/>
    <property type="match status" value="1"/>
</dbReference>
<dbReference type="InterPro" id="IPR008920">
    <property type="entry name" value="TF_FadR/GntR_C"/>
</dbReference>
<protein>
    <submittedName>
        <fullName evidence="5">Unannotated protein</fullName>
    </submittedName>
</protein>
<dbReference type="SMART" id="SM00895">
    <property type="entry name" value="FCD"/>
    <property type="match status" value="1"/>
</dbReference>
<organism evidence="5">
    <name type="scientific">freshwater metagenome</name>
    <dbReference type="NCBI Taxonomy" id="449393"/>
    <lineage>
        <taxon>unclassified sequences</taxon>
        <taxon>metagenomes</taxon>
        <taxon>ecological metagenomes</taxon>
    </lineage>
</organism>
<dbReference type="Pfam" id="PF07729">
    <property type="entry name" value="FCD"/>
    <property type="match status" value="1"/>
</dbReference>
<keyword evidence="3" id="KW-0804">Transcription</keyword>
<dbReference type="Pfam" id="PF00392">
    <property type="entry name" value="GntR"/>
    <property type="match status" value="1"/>
</dbReference>
<feature type="domain" description="HTH gntR-type" evidence="4">
    <location>
        <begin position="11"/>
        <end position="78"/>
    </location>
</feature>
<dbReference type="EMBL" id="CAFBOZ010000301">
    <property type="protein sequence ID" value="CAB5021820.1"/>
    <property type="molecule type" value="Genomic_DNA"/>
</dbReference>
<evidence type="ECO:0000256" key="1">
    <source>
        <dbReference type="ARBA" id="ARBA00023015"/>
    </source>
</evidence>
<dbReference type="GO" id="GO:0003677">
    <property type="term" value="F:DNA binding"/>
    <property type="evidence" value="ECO:0007669"/>
    <property type="project" value="UniProtKB-KW"/>
</dbReference>
<evidence type="ECO:0000259" key="4">
    <source>
        <dbReference type="PROSITE" id="PS50949"/>
    </source>
</evidence>
<dbReference type="GO" id="GO:0003700">
    <property type="term" value="F:DNA-binding transcription factor activity"/>
    <property type="evidence" value="ECO:0007669"/>
    <property type="project" value="InterPro"/>
</dbReference>
<proteinExistence type="predicted"/>
<keyword evidence="1" id="KW-0805">Transcription regulation</keyword>
<dbReference type="SMART" id="SM00345">
    <property type="entry name" value="HTH_GNTR"/>
    <property type="match status" value="1"/>
</dbReference>
<keyword evidence="2" id="KW-0238">DNA-binding</keyword>
<gene>
    <name evidence="5" type="ORF">UFOPK3992_01756</name>
</gene>
<dbReference type="AlphaFoldDB" id="A0A6J7QVQ4"/>
<dbReference type="Gene3D" id="1.20.120.530">
    <property type="entry name" value="GntR ligand-binding domain-like"/>
    <property type="match status" value="1"/>
</dbReference>
<dbReference type="InterPro" id="IPR036390">
    <property type="entry name" value="WH_DNA-bd_sf"/>
</dbReference>
<dbReference type="PANTHER" id="PTHR43537:SF5">
    <property type="entry name" value="UXU OPERON TRANSCRIPTIONAL REGULATOR"/>
    <property type="match status" value="1"/>
</dbReference>
<dbReference type="InterPro" id="IPR036388">
    <property type="entry name" value="WH-like_DNA-bd_sf"/>
</dbReference>
<dbReference type="PROSITE" id="PS50949">
    <property type="entry name" value="HTH_GNTR"/>
    <property type="match status" value="1"/>
</dbReference>
<evidence type="ECO:0000256" key="2">
    <source>
        <dbReference type="ARBA" id="ARBA00023125"/>
    </source>
</evidence>
<dbReference type="SUPFAM" id="SSF48008">
    <property type="entry name" value="GntR ligand-binding domain-like"/>
    <property type="match status" value="1"/>
</dbReference>
<dbReference type="SUPFAM" id="SSF46785">
    <property type="entry name" value="Winged helix' DNA-binding domain"/>
    <property type="match status" value="1"/>
</dbReference>
<sequence length="218" mass="24635">MSALADAAPPELLSEQARREIRDLIVTLDLPPGSVLSEADLMKRLRMGRTPIREALRALAHERLVEVYPRRGMFVASVDARDLASLSEARELLEPSAARLAAQRLNAADRLELDQLLLELDTVAGDPQGRELMALDQRLHRFIYRCARNPFLEGVLDDYFTHALRIWFLALDRLEHLDDAVLEHRAILEAVRDGDEQRAADSMSAHIRGFESAIRRAL</sequence>
<dbReference type="PANTHER" id="PTHR43537">
    <property type="entry name" value="TRANSCRIPTIONAL REGULATOR, GNTR FAMILY"/>
    <property type="match status" value="1"/>
</dbReference>